<proteinExistence type="predicted"/>
<gene>
    <name evidence="3" type="ORF">HHL09_07340</name>
</gene>
<organism evidence="3 4">
    <name type="scientific">Luteolibacter luteus</name>
    <dbReference type="NCBI Taxonomy" id="2728835"/>
    <lineage>
        <taxon>Bacteria</taxon>
        <taxon>Pseudomonadati</taxon>
        <taxon>Verrucomicrobiota</taxon>
        <taxon>Verrucomicrobiia</taxon>
        <taxon>Verrucomicrobiales</taxon>
        <taxon>Verrucomicrobiaceae</taxon>
        <taxon>Luteolibacter</taxon>
    </lineage>
</organism>
<accession>A0A858RGQ6</accession>
<protein>
    <submittedName>
        <fullName evidence="3">Uncharacterized protein</fullName>
    </submittedName>
</protein>
<evidence type="ECO:0000313" key="4">
    <source>
        <dbReference type="Proteomes" id="UP000501812"/>
    </source>
</evidence>
<name>A0A858RGQ6_9BACT</name>
<keyword evidence="4" id="KW-1185">Reference proteome</keyword>
<keyword evidence="2" id="KW-0472">Membrane</keyword>
<dbReference type="EMBL" id="CP051774">
    <property type="protein sequence ID" value="QJE95609.1"/>
    <property type="molecule type" value="Genomic_DNA"/>
</dbReference>
<sequence length="94" mass="10299">MNPGDDNDFEGQLRSIELRRPPEEWKALLLPKPVPPLFPKPLLIGLAVCWAATAALYFTRPEDELKDQPLILPPGQMPLGQPGGASSLLGFNEP</sequence>
<evidence type="ECO:0000256" key="1">
    <source>
        <dbReference type="SAM" id="MobiDB-lite"/>
    </source>
</evidence>
<feature type="region of interest" description="Disordered" evidence="1">
    <location>
        <begin position="74"/>
        <end position="94"/>
    </location>
</feature>
<keyword evidence="2" id="KW-1133">Transmembrane helix</keyword>
<dbReference type="KEGG" id="luo:HHL09_07340"/>
<reference evidence="3 4" key="1">
    <citation type="submission" date="2020-04" db="EMBL/GenBank/DDBJ databases">
        <title>Luteolibacter sp. G-1-1-1 isolated from soil.</title>
        <authorList>
            <person name="Dahal R.H."/>
        </authorList>
    </citation>
    <scope>NUCLEOTIDE SEQUENCE [LARGE SCALE GENOMIC DNA]</scope>
    <source>
        <strain evidence="3 4">G-1-1-1</strain>
    </source>
</reference>
<dbReference type="RefSeq" id="WP_169453923.1">
    <property type="nucleotide sequence ID" value="NZ_CP051774.1"/>
</dbReference>
<keyword evidence="2" id="KW-0812">Transmembrane</keyword>
<dbReference type="Proteomes" id="UP000501812">
    <property type="component" value="Chromosome"/>
</dbReference>
<feature type="transmembrane region" description="Helical" evidence="2">
    <location>
        <begin position="38"/>
        <end position="58"/>
    </location>
</feature>
<evidence type="ECO:0000313" key="3">
    <source>
        <dbReference type="EMBL" id="QJE95609.1"/>
    </source>
</evidence>
<evidence type="ECO:0000256" key="2">
    <source>
        <dbReference type="SAM" id="Phobius"/>
    </source>
</evidence>
<dbReference type="AlphaFoldDB" id="A0A858RGQ6"/>